<dbReference type="KEGG" id="prt:AUC31_08850"/>
<evidence type="ECO:0000313" key="1">
    <source>
        <dbReference type="EMBL" id="ALS75322.1"/>
    </source>
</evidence>
<dbReference type="RefSeq" id="WP_058382029.1">
    <property type="nucleotide sequence ID" value="NZ_CP013659.2"/>
</dbReference>
<dbReference type="Gene3D" id="2.60.40.10">
    <property type="entry name" value="Immunoglobulins"/>
    <property type="match status" value="1"/>
</dbReference>
<keyword evidence="2" id="KW-1185">Reference proteome</keyword>
<dbReference type="Proteomes" id="UP000067683">
    <property type="component" value="Chromosome"/>
</dbReference>
<reference evidence="1" key="1">
    <citation type="submission" date="2016-01" db="EMBL/GenBank/DDBJ databases">
        <title>Complete genome of Planococcus rifietoensis type strain M8.</title>
        <authorList>
            <person name="See-Too W.S."/>
        </authorList>
    </citation>
    <scope>NUCLEOTIDE SEQUENCE [LARGE SCALE GENOMIC DNA]</scope>
    <source>
        <strain evidence="1">M8</strain>
    </source>
</reference>
<dbReference type="AlphaFoldDB" id="A0A0U2YL28"/>
<evidence type="ECO:0000313" key="2">
    <source>
        <dbReference type="Proteomes" id="UP000067683"/>
    </source>
</evidence>
<organism evidence="1 2">
    <name type="scientific">Planococcus rifietoensis</name>
    <dbReference type="NCBI Taxonomy" id="200991"/>
    <lineage>
        <taxon>Bacteria</taxon>
        <taxon>Bacillati</taxon>
        <taxon>Bacillota</taxon>
        <taxon>Bacilli</taxon>
        <taxon>Bacillales</taxon>
        <taxon>Caryophanaceae</taxon>
        <taxon>Planococcus</taxon>
    </lineage>
</organism>
<dbReference type="InterPro" id="IPR013783">
    <property type="entry name" value="Ig-like_fold"/>
</dbReference>
<gene>
    <name evidence="1" type="ORF">AUC31_08850</name>
</gene>
<accession>A0A0U2YL28</accession>
<proteinExistence type="predicted"/>
<dbReference type="EMBL" id="CP013659">
    <property type="protein sequence ID" value="ALS75322.1"/>
    <property type="molecule type" value="Genomic_DNA"/>
</dbReference>
<name>A0A0U2YL28_9BACL</name>
<sequence length="397" mass="45345">MNKEWDIELLEQTDSMISFSWTPTDEVSRIKKDGEIVYTGTQASFHEEGLSAGELFCYTIERQTPQGSWVPALKLLTGTEKRDPDCINQLEQIVLSTIVSHNRISLAWGAIDGIDEYDIYRDGEQVAKIAKTQFTDRDVPEDREVVYWVRARRPVERTESPLRKIKSFAANIFGALNLGSSQEQAAVEKFWLSKKIAPLNQLLKEGEGKPPALKWHLRYLTFLPDDVLKNPNLTSPNPYFQGDNRTFDPDSKHYRSLTNSIVNLVEQQSTFDFDKDIGTSIAYNWRRKFRKADVASSEGVSAKITEETPLKTEILITHSVGNPLTTSPNIDYELSATFYRNGVYDFIGVHDQSPNHEIYLKLEDDGAWQPLHQTESEGLAWMADPIAAHYWRFSNFL</sequence>
<dbReference type="OrthoDB" id="2444319at2"/>
<protein>
    <recommendedName>
        <fullName evidence="3">DUF3238 domain-containing protein</fullName>
    </recommendedName>
</protein>
<dbReference type="STRING" id="200991.AUC31_08850"/>
<evidence type="ECO:0008006" key="3">
    <source>
        <dbReference type="Google" id="ProtNLM"/>
    </source>
</evidence>